<evidence type="ECO:0000313" key="2">
    <source>
        <dbReference type="EMBL" id="GAA4780836.1"/>
    </source>
</evidence>
<dbReference type="PANTHER" id="PTHR46623:SF6">
    <property type="entry name" value="ALPHA_BETA-HYDROLASES SUPERFAMILY PROTEIN"/>
    <property type="match status" value="1"/>
</dbReference>
<dbReference type="InterPro" id="IPR029058">
    <property type="entry name" value="AB_hydrolase_fold"/>
</dbReference>
<organism evidence="2 3">
    <name type="scientific">Lysobacter hankyongensis</name>
    <dbReference type="NCBI Taxonomy" id="1176535"/>
    <lineage>
        <taxon>Bacteria</taxon>
        <taxon>Pseudomonadati</taxon>
        <taxon>Pseudomonadota</taxon>
        <taxon>Gammaproteobacteria</taxon>
        <taxon>Lysobacterales</taxon>
        <taxon>Lysobacteraceae</taxon>
        <taxon>Lysobacter</taxon>
    </lineage>
</organism>
<dbReference type="Proteomes" id="UP001499959">
    <property type="component" value="Unassembled WGS sequence"/>
</dbReference>
<feature type="domain" description="Dienelactone hydrolase" evidence="1">
    <location>
        <begin position="15"/>
        <end position="218"/>
    </location>
</feature>
<dbReference type="EMBL" id="BAABJE010000001">
    <property type="protein sequence ID" value="GAA4780836.1"/>
    <property type="molecule type" value="Genomic_DNA"/>
</dbReference>
<comment type="caution">
    <text evidence="2">The sequence shown here is derived from an EMBL/GenBank/DDBJ whole genome shotgun (WGS) entry which is preliminary data.</text>
</comment>
<dbReference type="RefSeq" id="WP_345301319.1">
    <property type="nucleotide sequence ID" value="NZ_BAABJE010000001.1"/>
</dbReference>
<sequence length="220" mass="24150">MGEWLPLTTPEGPVQAWLARPVTAPLGAVVVIQEIFGVNPHIRAVTDRFAEAGFTAMAPALFDPIRPGTELRYDDAGVSRGRDYAADLGFERALKIVSAAARWLRESGHRVGAVGFCWGGTLAMLANTRLHLPSVTYYGGRSVPFLGEPALAPMLFHFGERDRLIPPEDVEKHRIHHPDATVHVYPAGHGFNCDERADFDADSATLAWSRTTAFLTEHLR</sequence>
<evidence type="ECO:0000313" key="3">
    <source>
        <dbReference type="Proteomes" id="UP001499959"/>
    </source>
</evidence>
<keyword evidence="2" id="KW-0378">Hydrolase</keyword>
<protein>
    <submittedName>
        <fullName evidence="2">Dienelactone hydrolase family protein</fullName>
    </submittedName>
</protein>
<evidence type="ECO:0000259" key="1">
    <source>
        <dbReference type="Pfam" id="PF01738"/>
    </source>
</evidence>
<name>A0ABP9AH83_9GAMM</name>
<dbReference type="Gene3D" id="3.40.50.1820">
    <property type="entry name" value="alpha/beta hydrolase"/>
    <property type="match status" value="1"/>
</dbReference>
<accession>A0ABP9AH83</accession>
<reference evidence="3" key="1">
    <citation type="journal article" date="2019" name="Int. J. Syst. Evol. Microbiol.">
        <title>The Global Catalogue of Microorganisms (GCM) 10K type strain sequencing project: providing services to taxonomists for standard genome sequencing and annotation.</title>
        <authorList>
            <consortium name="The Broad Institute Genomics Platform"/>
            <consortium name="The Broad Institute Genome Sequencing Center for Infectious Disease"/>
            <person name="Wu L."/>
            <person name="Ma J."/>
        </authorList>
    </citation>
    <scope>NUCLEOTIDE SEQUENCE [LARGE SCALE GENOMIC DNA]</scope>
    <source>
        <strain evidence="3">JCM 18204</strain>
    </source>
</reference>
<dbReference type="SUPFAM" id="SSF53474">
    <property type="entry name" value="alpha/beta-Hydrolases"/>
    <property type="match status" value="1"/>
</dbReference>
<dbReference type="InterPro" id="IPR002925">
    <property type="entry name" value="Dienelactn_hydro"/>
</dbReference>
<dbReference type="PANTHER" id="PTHR46623">
    <property type="entry name" value="CARBOXYMETHYLENEBUTENOLIDASE-RELATED"/>
    <property type="match status" value="1"/>
</dbReference>
<proteinExistence type="predicted"/>
<dbReference type="GO" id="GO:0016787">
    <property type="term" value="F:hydrolase activity"/>
    <property type="evidence" value="ECO:0007669"/>
    <property type="project" value="UniProtKB-KW"/>
</dbReference>
<keyword evidence="3" id="KW-1185">Reference proteome</keyword>
<dbReference type="Pfam" id="PF01738">
    <property type="entry name" value="DLH"/>
    <property type="match status" value="1"/>
</dbReference>
<dbReference type="InterPro" id="IPR051049">
    <property type="entry name" value="Dienelactone_hydrolase-like"/>
</dbReference>
<gene>
    <name evidence="2" type="ORF">GCM10023307_01050</name>
</gene>